<sequence length="457" mass="48100">MNGSSVIAVLMESDIWVCTAAGTRSTPVGVYDDAGTLIAGAEAWERGQADLDHYEPHPWTYLRDTHLVLRHSAHAMRNVVATVLARAGLVSASVDRIVLVHPTHWSPDQTAMLESVLLSSAGEVILVPFALALTEGVSERGDALVIELHWVTYCATLVRQAAIASIDFGSDACASDDGEAIRRLARTIDANANCFVISPNGGSPGGDADGMTFIGPQHVSAIAAGAAALAGPSLPEGNGIVPVERFGLPPMPGRKYTGRWVGAAAAVVALLGLLAAVVSGLKNDEPHGGTEGPSPALEVAAPGQDDLRGSRLTQEPSAQIGDVAFTLPESWYVSWNDVAGEQETGDFRAELRARENPEHRILLALTSLRSGVHSDSAVTELRRELDADPDLAETAGGAFLPRHVALAYEELTDRGWPLQWYVVLAGGRQLTVGCDGGPDAAPVDYPCLVVLESLQVV</sequence>
<organism evidence="2 3">
    <name type="scientific">Hoyosella altamirensis</name>
    <dbReference type="NCBI Taxonomy" id="616997"/>
    <lineage>
        <taxon>Bacteria</taxon>
        <taxon>Bacillati</taxon>
        <taxon>Actinomycetota</taxon>
        <taxon>Actinomycetes</taxon>
        <taxon>Mycobacteriales</taxon>
        <taxon>Hoyosellaceae</taxon>
        <taxon>Hoyosella</taxon>
    </lineage>
</organism>
<accession>A0A839RUS6</accession>
<dbReference type="EMBL" id="JACHWS010000004">
    <property type="protein sequence ID" value="MBB3039643.1"/>
    <property type="molecule type" value="Genomic_DNA"/>
</dbReference>
<dbReference type="NCBIfam" id="TIGR03931">
    <property type="entry name" value="T7SS_Rv3446c"/>
    <property type="match status" value="1"/>
</dbReference>
<dbReference type="AlphaFoldDB" id="A0A839RUS6"/>
<dbReference type="Gene3D" id="3.30.420.40">
    <property type="match status" value="1"/>
</dbReference>
<keyword evidence="3" id="KW-1185">Reference proteome</keyword>
<protein>
    <submittedName>
        <fullName evidence="2">Type VII secretion-associated protein (TIGR03931 family)</fullName>
    </submittedName>
</protein>
<dbReference type="Proteomes" id="UP000567922">
    <property type="component" value="Unassembled WGS sequence"/>
</dbReference>
<dbReference type="OrthoDB" id="4412823at2"/>
<proteinExistence type="predicted"/>
<gene>
    <name evidence="2" type="ORF">FHU29_004131</name>
</gene>
<dbReference type="InterPro" id="IPR023840">
    <property type="entry name" value="T7SS_Rv3446c"/>
</dbReference>
<evidence type="ECO:0000313" key="2">
    <source>
        <dbReference type="EMBL" id="MBB3039643.1"/>
    </source>
</evidence>
<name>A0A839RUS6_9ACTN</name>
<comment type="caution">
    <text evidence="2">The sequence shown here is derived from an EMBL/GenBank/DDBJ whole genome shotgun (WGS) entry which is preliminary data.</text>
</comment>
<feature type="transmembrane region" description="Helical" evidence="1">
    <location>
        <begin position="260"/>
        <end position="281"/>
    </location>
</feature>
<evidence type="ECO:0000256" key="1">
    <source>
        <dbReference type="SAM" id="Phobius"/>
    </source>
</evidence>
<keyword evidence="1" id="KW-1133">Transmembrane helix</keyword>
<evidence type="ECO:0000313" key="3">
    <source>
        <dbReference type="Proteomes" id="UP000567922"/>
    </source>
</evidence>
<keyword evidence="1" id="KW-0472">Membrane</keyword>
<reference evidence="2 3" key="1">
    <citation type="submission" date="2020-08" db="EMBL/GenBank/DDBJ databases">
        <title>Sequencing the genomes of 1000 actinobacteria strains.</title>
        <authorList>
            <person name="Klenk H.-P."/>
        </authorList>
    </citation>
    <scope>NUCLEOTIDE SEQUENCE [LARGE SCALE GENOMIC DNA]</scope>
    <source>
        <strain evidence="2 3">DSM 45258</strain>
    </source>
</reference>
<dbReference type="RefSeq" id="WP_157094854.1">
    <property type="nucleotide sequence ID" value="NZ_BDDI01000001.1"/>
</dbReference>
<keyword evidence="1" id="KW-0812">Transmembrane</keyword>